<keyword evidence="5 6" id="KW-0378">Hydrolase</keyword>
<protein>
    <recommendedName>
        <fullName evidence="4 6">Phosphatase NudJ</fullName>
        <ecNumber evidence="6">3.6.1.-</ecNumber>
    </recommendedName>
</protein>
<dbReference type="GO" id="GO:0016787">
    <property type="term" value="F:hydrolase activity"/>
    <property type="evidence" value="ECO:0007669"/>
    <property type="project" value="UniProtKB-KW"/>
</dbReference>
<dbReference type="PROSITE" id="PS00893">
    <property type="entry name" value="NUDIX_BOX"/>
    <property type="match status" value="1"/>
</dbReference>
<feature type="domain" description="Nudix hydrolase" evidence="7">
    <location>
        <begin position="1"/>
        <end position="125"/>
    </location>
</feature>
<dbReference type="RefSeq" id="WP_255896142.1">
    <property type="nucleotide sequence ID" value="NZ_JAMZEG020000003.1"/>
</dbReference>
<dbReference type="Gene3D" id="3.90.79.10">
    <property type="entry name" value="Nucleoside Triphosphate Pyrophosphohydrolase"/>
    <property type="match status" value="1"/>
</dbReference>
<evidence type="ECO:0000313" key="9">
    <source>
        <dbReference type="Proteomes" id="UP001139522"/>
    </source>
</evidence>
<reference evidence="8" key="1">
    <citation type="submission" date="2023-01" db="EMBL/GenBank/DDBJ databases">
        <title>Psychroserpens sp. MSW6 and Marinomonas sp. RSW2, isolated from seawater.</title>
        <authorList>
            <person name="Kristyanto S."/>
            <person name="Jung J."/>
            <person name="Kim J.M."/>
            <person name="Jeon C.O."/>
        </authorList>
    </citation>
    <scope>NUCLEOTIDE SEQUENCE</scope>
    <source>
        <strain evidence="8">RSW2</strain>
    </source>
</reference>
<evidence type="ECO:0000256" key="5">
    <source>
        <dbReference type="ARBA" id="ARBA00022801"/>
    </source>
</evidence>
<gene>
    <name evidence="6" type="primary">nudJ</name>
    <name evidence="8" type="ORF">M3I01_012080</name>
</gene>
<name>A0ABT5WJ08_9GAMM</name>
<keyword evidence="6" id="KW-0460">Magnesium</keyword>
<evidence type="ECO:0000256" key="2">
    <source>
        <dbReference type="ARBA" id="ARBA00007608"/>
    </source>
</evidence>
<feature type="non-terminal residue" evidence="8">
    <location>
        <position position="1"/>
    </location>
</feature>
<comment type="similarity">
    <text evidence="2 6">Belongs to the Nudix hydrolase family. NudJ subfamily.</text>
</comment>
<evidence type="ECO:0000313" key="8">
    <source>
        <dbReference type="EMBL" id="MDE8603631.1"/>
    </source>
</evidence>
<dbReference type="InterPro" id="IPR015797">
    <property type="entry name" value="NUDIX_hydrolase-like_dom_sf"/>
</dbReference>
<evidence type="ECO:0000256" key="6">
    <source>
        <dbReference type="RuleBase" id="RU364043"/>
    </source>
</evidence>
<dbReference type="Proteomes" id="UP001139522">
    <property type="component" value="Unassembled WGS sequence"/>
</dbReference>
<dbReference type="PROSITE" id="PS51462">
    <property type="entry name" value="NUDIX"/>
    <property type="match status" value="1"/>
</dbReference>
<comment type="caution">
    <text evidence="8">The sequence shown here is derived from an EMBL/GenBank/DDBJ whole genome shotgun (WGS) entry which is preliminary data.</text>
</comment>
<dbReference type="EC" id="3.6.1.-" evidence="6"/>
<evidence type="ECO:0000256" key="1">
    <source>
        <dbReference type="ARBA" id="ARBA00001946"/>
    </source>
</evidence>
<organism evidence="8 9">
    <name type="scientific">Marinomonas maritima</name>
    <dbReference type="NCBI Taxonomy" id="2940935"/>
    <lineage>
        <taxon>Bacteria</taxon>
        <taxon>Pseudomonadati</taxon>
        <taxon>Pseudomonadota</taxon>
        <taxon>Gammaproteobacteria</taxon>
        <taxon>Oceanospirillales</taxon>
        <taxon>Oceanospirillaceae</taxon>
        <taxon>Marinomonas</taxon>
    </lineage>
</organism>
<dbReference type="PANTHER" id="PTHR43222">
    <property type="entry name" value="NUDIX HYDROLASE 23"/>
    <property type="match status" value="1"/>
</dbReference>
<evidence type="ECO:0000256" key="4">
    <source>
        <dbReference type="ARBA" id="ARBA00015552"/>
    </source>
</evidence>
<evidence type="ECO:0000259" key="7">
    <source>
        <dbReference type="PROSITE" id="PS51462"/>
    </source>
</evidence>
<dbReference type="InterPro" id="IPR000086">
    <property type="entry name" value="NUDIX_hydrolase_dom"/>
</dbReference>
<dbReference type="SUPFAM" id="SSF55811">
    <property type="entry name" value="Nudix"/>
    <property type="match status" value="1"/>
</dbReference>
<accession>A0ABT5WJ08</accession>
<dbReference type="InterPro" id="IPR033713">
    <property type="entry name" value="NudJ"/>
</dbReference>
<dbReference type="EMBL" id="JAMZEG020000003">
    <property type="protein sequence ID" value="MDE8603631.1"/>
    <property type="molecule type" value="Genomic_DNA"/>
</dbReference>
<proteinExistence type="inferred from homology"/>
<dbReference type="CDD" id="cd03675">
    <property type="entry name" value="NUDIX_Hydrolase"/>
    <property type="match status" value="1"/>
</dbReference>
<evidence type="ECO:0000256" key="3">
    <source>
        <dbReference type="ARBA" id="ARBA00011245"/>
    </source>
</evidence>
<dbReference type="InterPro" id="IPR020084">
    <property type="entry name" value="NUDIX_hydrolase_CS"/>
</dbReference>
<keyword evidence="9" id="KW-1185">Reference proteome</keyword>
<dbReference type="Pfam" id="PF00293">
    <property type="entry name" value="NUDIX"/>
    <property type="match status" value="1"/>
</dbReference>
<comment type="subunit">
    <text evidence="3 6">Monomer.</text>
</comment>
<dbReference type="PANTHER" id="PTHR43222:SF11">
    <property type="entry name" value="PHOSPHATASE NUDJ"/>
    <property type="match status" value="1"/>
</dbReference>
<sequence>HLTVAALVRKGQQFLMIKEWQDGQLVLNQPAGHIENNESAIDAVIRETREESGWLVKPIGLLGMYAFTPFNGADTYHRLCFLCEPINDTNEPLDENIASRHWLTYDEIMALPHRSPLIKTCIEDSLNNPIIPLSFLSDQHLSPVPTCQK</sequence>
<comment type="cofactor">
    <cofactor evidence="1 6">
        <name>Mg(2+)</name>
        <dbReference type="ChEBI" id="CHEBI:18420"/>
    </cofactor>
</comment>